<dbReference type="PANTHER" id="PTHR24201">
    <property type="entry name" value="ANK_REP_REGION DOMAIN-CONTAINING PROTEIN"/>
    <property type="match status" value="1"/>
</dbReference>
<accession>A0A641APZ0</accession>
<protein>
    <recommendedName>
        <fullName evidence="6">Ankyrin repeat domain-containing protein</fullName>
    </recommendedName>
</protein>
<dbReference type="PROSITE" id="PS50297">
    <property type="entry name" value="ANK_REP_REGION"/>
    <property type="match status" value="1"/>
</dbReference>
<proteinExistence type="predicted"/>
<feature type="repeat" description="ANK" evidence="3">
    <location>
        <begin position="29"/>
        <end position="61"/>
    </location>
</feature>
<gene>
    <name evidence="4" type="ORF">ESP62_007035</name>
</gene>
<dbReference type="InterPro" id="IPR036770">
    <property type="entry name" value="Ankyrin_rpt-contain_sf"/>
</dbReference>
<keyword evidence="5" id="KW-1185">Reference proteome</keyword>
<evidence type="ECO:0000256" key="2">
    <source>
        <dbReference type="ARBA" id="ARBA00023043"/>
    </source>
</evidence>
<keyword evidence="2 3" id="KW-0040">ANK repeat</keyword>
<dbReference type="Gene3D" id="1.25.40.20">
    <property type="entry name" value="Ankyrin repeat-containing domain"/>
    <property type="match status" value="1"/>
</dbReference>
<keyword evidence="1" id="KW-0677">Repeat</keyword>
<dbReference type="OrthoDB" id="9812708at2"/>
<dbReference type="Pfam" id="PF12796">
    <property type="entry name" value="Ank_2"/>
    <property type="match status" value="1"/>
</dbReference>
<dbReference type="AlphaFoldDB" id="A0A641APZ0"/>
<dbReference type="PROSITE" id="PS50088">
    <property type="entry name" value="ANK_REPEAT"/>
    <property type="match status" value="3"/>
</dbReference>
<evidence type="ECO:0000256" key="1">
    <source>
        <dbReference type="ARBA" id="ARBA00022737"/>
    </source>
</evidence>
<dbReference type="Proteomes" id="UP001515100">
    <property type="component" value="Unassembled WGS sequence"/>
</dbReference>
<dbReference type="Pfam" id="PF00023">
    <property type="entry name" value="Ank"/>
    <property type="match status" value="1"/>
</dbReference>
<evidence type="ECO:0000313" key="4">
    <source>
        <dbReference type="EMBL" id="KAA1378781.1"/>
    </source>
</evidence>
<feature type="repeat" description="ANK" evidence="3">
    <location>
        <begin position="129"/>
        <end position="166"/>
    </location>
</feature>
<sequence length="192" mass="20213">MLNAAGTGDADKIALLVEAGANVETRDARERTPLLIAATDDHVAAARVLVGAGADPDALDVRHDTPWLVTGVTGSIPMAQVLLTASPDLTIRNRFGGVSHIPASERGHADYVAFVVQSTDIAIDHVNDLGWTALLEAVILGRGTEPWQRIVDTLVKNGADVSIADRDGITALQHARRLGFTEIAGILDRASS</sequence>
<evidence type="ECO:0008006" key="6">
    <source>
        <dbReference type="Google" id="ProtNLM"/>
    </source>
</evidence>
<dbReference type="SUPFAM" id="SSF48403">
    <property type="entry name" value="Ankyrin repeat"/>
    <property type="match status" value="1"/>
</dbReference>
<evidence type="ECO:0000256" key="3">
    <source>
        <dbReference type="PROSITE-ProRule" id="PRU00023"/>
    </source>
</evidence>
<feature type="repeat" description="ANK" evidence="3">
    <location>
        <begin position="1"/>
        <end position="28"/>
    </location>
</feature>
<reference evidence="4" key="1">
    <citation type="submission" date="2019-09" db="EMBL/GenBank/DDBJ databases">
        <authorList>
            <person name="Li J."/>
        </authorList>
    </citation>
    <scope>NUCLEOTIDE SEQUENCE [LARGE SCALE GENOMIC DNA]</scope>
    <source>
        <strain evidence="4">NRBC 14897</strain>
    </source>
</reference>
<dbReference type="InterPro" id="IPR002110">
    <property type="entry name" value="Ankyrin_rpt"/>
</dbReference>
<dbReference type="EMBL" id="SDPP02000002">
    <property type="protein sequence ID" value="KAA1378781.1"/>
    <property type="molecule type" value="Genomic_DNA"/>
</dbReference>
<name>A0A641APZ0_9ACTN</name>
<organism evidence="4 5">
    <name type="scientific">Aeromicrobium fastidiosum</name>
    <dbReference type="NCBI Taxonomy" id="52699"/>
    <lineage>
        <taxon>Bacteria</taxon>
        <taxon>Bacillati</taxon>
        <taxon>Actinomycetota</taxon>
        <taxon>Actinomycetes</taxon>
        <taxon>Propionibacteriales</taxon>
        <taxon>Nocardioidaceae</taxon>
        <taxon>Aeromicrobium</taxon>
    </lineage>
</organism>
<dbReference type="InterPro" id="IPR050776">
    <property type="entry name" value="Ank_Repeat/CDKN_Inhibitor"/>
</dbReference>
<evidence type="ECO:0000313" key="5">
    <source>
        <dbReference type="Proteomes" id="UP001515100"/>
    </source>
</evidence>
<comment type="caution">
    <text evidence="4">The sequence shown here is derived from an EMBL/GenBank/DDBJ whole genome shotgun (WGS) entry which is preliminary data.</text>
</comment>